<gene>
    <name evidence="5" type="ORF">GCM10010964_04050</name>
</gene>
<sequence>MDGTRPDPRAQEKTCPLAACGNRLIGAMREADRALLEPHLVPVDLAPRQVLFEAGEEIAFSHFPCAGTVISLAGAMSDGRVAEVAVIGAEGAAGGIISAGRHFASARAEVQVPGPALRIDIARLEAAKAASAPLRGLLARYADLLLAQVMQSAACNALHPVEARACRWLLMIHDRAGTDELPLTQEFLAEMLGVQRTTVTRVLAGLAEARALDQRRGCIVLRDRRPIERGACECYRAVERHVRRIAPELLPGGAGEAANNRG</sequence>
<dbReference type="GO" id="GO:0006355">
    <property type="term" value="P:regulation of DNA-templated transcription"/>
    <property type="evidence" value="ECO:0007669"/>
    <property type="project" value="InterPro"/>
</dbReference>
<evidence type="ECO:0000256" key="2">
    <source>
        <dbReference type="ARBA" id="ARBA00023125"/>
    </source>
</evidence>
<dbReference type="SMART" id="SM00419">
    <property type="entry name" value="HTH_CRP"/>
    <property type="match status" value="1"/>
</dbReference>
<dbReference type="EMBL" id="BMKS01000001">
    <property type="protein sequence ID" value="GGG18978.1"/>
    <property type="molecule type" value="Genomic_DNA"/>
</dbReference>
<proteinExistence type="predicted"/>
<evidence type="ECO:0000313" key="5">
    <source>
        <dbReference type="EMBL" id="GGG18978.1"/>
    </source>
</evidence>
<accession>A0A8J2Z866</accession>
<dbReference type="PROSITE" id="PS51063">
    <property type="entry name" value="HTH_CRP_2"/>
    <property type="match status" value="1"/>
</dbReference>
<dbReference type="InterPro" id="IPR036390">
    <property type="entry name" value="WH_DNA-bd_sf"/>
</dbReference>
<dbReference type="Pfam" id="PF13545">
    <property type="entry name" value="HTH_Crp_2"/>
    <property type="match status" value="1"/>
</dbReference>
<organism evidence="5 6">
    <name type="scientific">Caldovatus sediminis</name>
    <dbReference type="NCBI Taxonomy" id="2041189"/>
    <lineage>
        <taxon>Bacteria</taxon>
        <taxon>Pseudomonadati</taxon>
        <taxon>Pseudomonadota</taxon>
        <taxon>Alphaproteobacteria</taxon>
        <taxon>Acetobacterales</taxon>
        <taxon>Roseomonadaceae</taxon>
        <taxon>Caldovatus</taxon>
    </lineage>
</organism>
<evidence type="ECO:0000256" key="1">
    <source>
        <dbReference type="ARBA" id="ARBA00023015"/>
    </source>
</evidence>
<dbReference type="RefSeq" id="WP_188897893.1">
    <property type="nucleotide sequence ID" value="NZ_BMKS01000001.1"/>
</dbReference>
<keyword evidence="2" id="KW-0238">DNA-binding</keyword>
<reference evidence="5 6" key="1">
    <citation type="journal article" date="2014" name="Int. J. Syst. Evol. Microbiol.">
        <title>Complete genome sequence of Corynebacterium casei LMG S-19264T (=DSM 44701T), isolated from a smear-ripened cheese.</title>
        <authorList>
            <consortium name="US DOE Joint Genome Institute (JGI-PGF)"/>
            <person name="Walter F."/>
            <person name="Albersmeier A."/>
            <person name="Kalinowski J."/>
            <person name="Ruckert C."/>
        </authorList>
    </citation>
    <scope>NUCLEOTIDE SEQUENCE [LARGE SCALE GENOMIC DNA]</scope>
    <source>
        <strain evidence="5 6">CGMCC 1.16330</strain>
    </source>
</reference>
<evidence type="ECO:0000313" key="6">
    <source>
        <dbReference type="Proteomes" id="UP000597507"/>
    </source>
</evidence>
<keyword evidence="6" id="KW-1185">Reference proteome</keyword>
<protein>
    <submittedName>
        <fullName evidence="5">Transcriptional regulator</fullName>
    </submittedName>
</protein>
<dbReference type="Gene3D" id="2.60.120.10">
    <property type="entry name" value="Jelly Rolls"/>
    <property type="match status" value="1"/>
</dbReference>
<dbReference type="InterPro" id="IPR012318">
    <property type="entry name" value="HTH_CRP"/>
</dbReference>
<dbReference type="SUPFAM" id="SSF51206">
    <property type="entry name" value="cAMP-binding domain-like"/>
    <property type="match status" value="1"/>
</dbReference>
<comment type="caution">
    <text evidence="5">The sequence shown here is derived from an EMBL/GenBank/DDBJ whole genome shotgun (WGS) entry which is preliminary data.</text>
</comment>
<dbReference type="Proteomes" id="UP000597507">
    <property type="component" value="Unassembled WGS sequence"/>
</dbReference>
<evidence type="ECO:0000256" key="3">
    <source>
        <dbReference type="ARBA" id="ARBA00023163"/>
    </source>
</evidence>
<dbReference type="SUPFAM" id="SSF46785">
    <property type="entry name" value="Winged helix' DNA-binding domain"/>
    <property type="match status" value="1"/>
</dbReference>
<dbReference type="InterPro" id="IPR018490">
    <property type="entry name" value="cNMP-bd_dom_sf"/>
</dbReference>
<keyword evidence="3" id="KW-0804">Transcription</keyword>
<evidence type="ECO:0000259" key="4">
    <source>
        <dbReference type="PROSITE" id="PS51063"/>
    </source>
</evidence>
<keyword evidence="1" id="KW-0805">Transcription regulation</keyword>
<name>A0A8J2Z866_9PROT</name>
<dbReference type="GO" id="GO:0003677">
    <property type="term" value="F:DNA binding"/>
    <property type="evidence" value="ECO:0007669"/>
    <property type="project" value="UniProtKB-KW"/>
</dbReference>
<dbReference type="InterPro" id="IPR014710">
    <property type="entry name" value="RmlC-like_jellyroll"/>
</dbReference>
<dbReference type="AlphaFoldDB" id="A0A8J2Z866"/>
<feature type="domain" description="HTH crp-type" evidence="4">
    <location>
        <begin position="159"/>
        <end position="225"/>
    </location>
</feature>